<dbReference type="OrthoDB" id="6784735at2759"/>
<keyword evidence="3" id="KW-1185">Reference proteome</keyword>
<accession>A0A1W4WU89</accession>
<dbReference type="KEGG" id="apln:108738500"/>
<evidence type="ECO:0000256" key="1">
    <source>
        <dbReference type="SAM" id="MobiDB-lite"/>
    </source>
</evidence>
<dbReference type="InParanoid" id="A0A1W4WU89"/>
<gene>
    <name evidence="4" type="primary">LOC108738500</name>
</gene>
<dbReference type="GeneID" id="108738500"/>
<feature type="compositionally biased region" description="Basic and acidic residues" evidence="1">
    <location>
        <begin position="247"/>
        <end position="256"/>
    </location>
</feature>
<dbReference type="InterPro" id="IPR025974">
    <property type="entry name" value="Mif2/CENP-C_cupin"/>
</dbReference>
<dbReference type="AlphaFoldDB" id="A0A1W4WU89"/>
<protein>
    <recommendedName>
        <fullName evidence="2">Mif2/CENP-C cupin domain-containing protein</fullName>
    </recommendedName>
</protein>
<organism evidence="3 4">
    <name type="scientific">Agrilus planipennis</name>
    <name type="common">Emerald ash borer</name>
    <name type="synonym">Agrilus marcopoli</name>
    <dbReference type="NCBI Taxonomy" id="224129"/>
    <lineage>
        <taxon>Eukaryota</taxon>
        <taxon>Metazoa</taxon>
        <taxon>Ecdysozoa</taxon>
        <taxon>Arthropoda</taxon>
        <taxon>Hexapoda</taxon>
        <taxon>Insecta</taxon>
        <taxon>Pterygota</taxon>
        <taxon>Neoptera</taxon>
        <taxon>Endopterygota</taxon>
        <taxon>Coleoptera</taxon>
        <taxon>Polyphaga</taxon>
        <taxon>Elateriformia</taxon>
        <taxon>Buprestoidea</taxon>
        <taxon>Buprestidae</taxon>
        <taxon>Agrilinae</taxon>
        <taxon>Agrilus</taxon>
    </lineage>
</organism>
<proteinExistence type="predicted"/>
<feature type="compositionally biased region" description="Basic and acidic residues" evidence="1">
    <location>
        <begin position="193"/>
        <end position="202"/>
    </location>
</feature>
<feature type="compositionally biased region" description="Basic residues" evidence="1">
    <location>
        <begin position="430"/>
        <end position="439"/>
    </location>
</feature>
<feature type="compositionally biased region" description="Polar residues" evidence="1">
    <location>
        <begin position="82"/>
        <end position="107"/>
    </location>
</feature>
<feature type="region of interest" description="Disordered" evidence="1">
    <location>
        <begin position="419"/>
        <end position="464"/>
    </location>
</feature>
<name>A0A1W4WU89_AGRPL</name>
<feature type="region of interest" description="Disordered" evidence="1">
    <location>
        <begin position="539"/>
        <end position="596"/>
    </location>
</feature>
<feature type="domain" description="Mif2/CENP-C cupin" evidence="2">
    <location>
        <begin position="863"/>
        <end position="932"/>
    </location>
</feature>
<feature type="compositionally biased region" description="Basic and acidic residues" evidence="1">
    <location>
        <begin position="440"/>
        <end position="458"/>
    </location>
</feature>
<feature type="compositionally biased region" description="Polar residues" evidence="1">
    <location>
        <begin position="149"/>
        <end position="179"/>
    </location>
</feature>
<dbReference type="Pfam" id="PF11699">
    <property type="entry name" value="CENP-C_C"/>
    <property type="match status" value="1"/>
</dbReference>
<feature type="compositionally biased region" description="Low complexity" evidence="1">
    <location>
        <begin position="215"/>
        <end position="236"/>
    </location>
</feature>
<dbReference type="Gene3D" id="2.60.120.10">
    <property type="entry name" value="Jelly Rolls"/>
    <property type="match status" value="1"/>
</dbReference>
<reference evidence="4" key="1">
    <citation type="submission" date="2025-08" db="UniProtKB">
        <authorList>
            <consortium name="RefSeq"/>
        </authorList>
    </citation>
    <scope>IDENTIFICATION</scope>
    <source>
        <tissue evidence="4">Entire body</tissue>
    </source>
</reference>
<dbReference type="InterPro" id="IPR014710">
    <property type="entry name" value="RmlC-like_jellyroll"/>
</dbReference>
<feature type="region of interest" description="Disordered" evidence="1">
    <location>
        <begin position="1"/>
        <end position="288"/>
    </location>
</feature>
<dbReference type="InterPro" id="IPR011051">
    <property type="entry name" value="RmlC_Cupin_sf"/>
</dbReference>
<feature type="compositionally biased region" description="Polar residues" evidence="1">
    <location>
        <begin position="15"/>
        <end position="40"/>
    </location>
</feature>
<sequence>MFGQNFGSGDPHDNLLNNLHKTNDNSNTNENIILSDTNSARSDKDQINKTKHHTSSVNTKNKTNKKSMFGQNFGSGDPHDNLLNNLHKTNDNSNTNENIILSDTNSARSDKDQINKTKHHTSNSNTKKESSKRSIFEQNFGSEAPRDNLLNNLHKTNGNSNRNENIILSDLDSPTSGKDQISKTRHHTSNLNTKKESRKRSNFEQNFGNEVPHDNLLNNLHNTNENSNRNENIILSDLDSPTSGKDQMNKTREQRHSSSRLRPKKLFSLDGKENEGPSDEISKTQTTPHNKVINEFVQPSIIVEEYSNKSNNLEVNLKETDVDTLINSNNKIGNTKLGRNRSTRSGDVRTIRKSTRKKLEIVEKDHLVKTSKKKNIETLNDNIEQIEKIHKTRTSITTGSQKNNTNTIVKKHVIHNKKSFSQELPEVRKNKTVKQKSKKERNEKENINPKMEKSERVNKSTSTSRIKNKYAKVLHDLLQQRENAGQYYTNTSTISTINEDQTSGSCRPSRTRKQTKAFSLETLIITEKEFLSYCGMRLKGSTHSNRSKKSVVNPSDHLQKSQFKMPVAPPPTSKKKSRKKNSENLIQSNLPDSGNFTMIGTSSRSTADNNIEVLQDNMQANLGLENDIFLPPITEENNEVITDFKNNDNTLQNTSTARYNLRNKSSEMHQVLSQSKNNSQKKMSDDNAEQTMVDTNRNKMKNNAKKGKLLQKAKTDHLNAIDGNSTTFQTHDNCNIDEITHNVNETPRELRSRRKSIRNTEKRQLNDVSIEEKHKGIGHEIKILRTTICEKIIDKEDSTNQSFTTLPTSENYYELNDVCYVINNRAVKAAWCQKKPELTPVIGQQGLYVGYSESNRNLGFCTCSTGLMQIDPNCFKKQCYFKTSHAFYFVIGGEAVVTLGQRKMHVHIGESFFIPLGQDYSITNPSDTEKLLLSFTNIKAPKLHT</sequence>
<evidence type="ECO:0000259" key="2">
    <source>
        <dbReference type="Pfam" id="PF11699"/>
    </source>
</evidence>
<evidence type="ECO:0000313" key="4">
    <source>
        <dbReference type="RefSeq" id="XP_018327444.2"/>
    </source>
</evidence>
<dbReference type="SUPFAM" id="SSF51182">
    <property type="entry name" value="RmlC-like cupins"/>
    <property type="match status" value="1"/>
</dbReference>
<evidence type="ECO:0000313" key="3">
    <source>
        <dbReference type="Proteomes" id="UP000192223"/>
    </source>
</evidence>
<feature type="compositionally biased region" description="Basic and acidic residues" evidence="1">
    <location>
        <begin position="126"/>
        <end position="135"/>
    </location>
</feature>
<dbReference type="RefSeq" id="XP_018327444.2">
    <property type="nucleotide sequence ID" value="XM_018471942.2"/>
</dbReference>
<dbReference type="Proteomes" id="UP000192223">
    <property type="component" value="Unplaced"/>
</dbReference>
<feature type="compositionally biased region" description="Polar residues" evidence="1">
    <location>
        <begin position="583"/>
        <end position="596"/>
    </location>
</feature>